<evidence type="ECO:0000256" key="1">
    <source>
        <dbReference type="SAM" id="Phobius"/>
    </source>
</evidence>
<dbReference type="STRING" id="1811193.A0O21_00250"/>
<dbReference type="RefSeq" id="WP_067059886.1">
    <property type="nucleotide sequence ID" value="NZ_CP014699.1"/>
</dbReference>
<feature type="transmembrane region" description="Helical" evidence="1">
    <location>
        <begin position="98"/>
        <end position="127"/>
    </location>
</feature>
<keyword evidence="1" id="KW-0472">Membrane</keyword>
<reference evidence="3" key="2">
    <citation type="submission" date="2016-03" db="EMBL/GenBank/DDBJ databases">
        <title>Streptococcus antelopensis sp. nov., isolated from the feces of the Tibetan antelope (Pantholops hodgsonii) in Hoh Xil National Nature Reserve, Qinghai, China.</title>
        <authorList>
            <person name="Bai X."/>
        </authorList>
    </citation>
    <scope>NUCLEOTIDE SEQUENCE [LARGE SCALE GENOMIC DNA]</scope>
    <source>
        <strain evidence="3">TA 26</strain>
    </source>
</reference>
<sequence length="284" mass="31660">MKKEDWVDYFAAINGRMPSDEEIAQALMAGEFVENDEETGIEKTAQNPGVKPSDDAVPQLASTVAGKGSSLFKDFWGWLVSAWQSPTSEVPTNKYNGYVAFGLLTLFYTIAVFVMIRRAVGIGTFYVNNFSRFFGEESSFANPVGPSAFFMILIAAALYIFSVIFSGFVARRLVYKETDFTFSKSFEWYGRLFSINIILSAVSAFFALIGLSLLSFFVLSVSVTIFGLATTFALAQSKNVSGMDMFYKYLIAILVNAVIMFLFSIVEFSILARYIREIGSSFFY</sequence>
<keyword evidence="3" id="KW-1185">Reference proteome</keyword>
<dbReference type="EMBL" id="CP014699">
    <property type="protein sequence ID" value="AND78561.1"/>
    <property type="molecule type" value="Genomic_DNA"/>
</dbReference>
<gene>
    <name evidence="2" type="ORF">A0O21_00250</name>
</gene>
<dbReference type="AlphaFoldDB" id="A0A172Q526"/>
<reference evidence="2 3" key="1">
    <citation type="journal article" date="2016" name="Int. J. Syst. Evol. Microbiol.">
        <title>Streptococcuspantholopis sp. nov., isolated from faeces of the Tibetan antelope (Pantholops hodgsonii).</title>
        <authorList>
            <person name="Bai X."/>
            <person name="Xiong Y."/>
            <person name="Lu S."/>
            <person name="Jin D."/>
            <person name="Lai X."/>
            <person name="Yang J."/>
            <person name="Niu L."/>
            <person name="Hu S."/>
            <person name="Meng X."/>
            <person name="Pu J."/>
            <person name="Ye C."/>
            <person name="Xu J."/>
        </authorList>
    </citation>
    <scope>NUCLEOTIDE SEQUENCE [LARGE SCALE GENOMIC DNA]</scope>
    <source>
        <strain evidence="2 3">TA 26</strain>
    </source>
</reference>
<dbReference type="InterPro" id="IPR046481">
    <property type="entry name" value="DUF6574"/>
</dbReference>
<feature type="transmembrane region" description="Helical" evidence="1">
    <location>
        <begin position="147"/>
        <end position="170"/>
    </location>
</feature>
<dbReference type="Proteomes" id="UP000077317">
    <property type="component" value="Chromosome"/>
</dbReference>
<evidence type="ECO:0000313" key="3">
    <source>
        <dbReference type="Proteomes" id="UP000077317"/>
    </source>
</evidence>
<dbReference type="OrthoDB" id="2237747at2"/>
<feature type="transmembrane region" description="Helical" evidence="1">
    <location>
        <begin position="191"/>
        <end position="210"/>
    </location>
</feature>
<dbReference type="KEGG" id="spat:A0O21_00250"/>
<feature type="transmembrane region" description="Helical" evidence="1">
    <location>
        <begin position="216"/>
        <end position="235"/>
    </location>
</feature>
<name>A0A172Q526_9STRE</name>
<feature type="transmembrane region" description="Helical" evidence="1">
    <location>
        <begin position="247"/>
        <end position="275"/>
    </location>
</feature>
<proteinExistence type="predicted"/>
<keyword evidence="1" id="KW-0812">Transmembrane</keyword>
<dbReference type="Pfam" id="PF20214">
    <property type="entry name" value="DUF6574"/>
    <property type="match status" value="1"/>
</dbReference>
<organism evidence="2 3">
    <name type="scientific">Streptococcus pantholopis</name>
    <dbReference type="NCBI Taxonomy" id="1811193"/>
    <lineage>
        <taxon>Bacteria</taxon>
        <taxon>Bacillati</taxon>
        <taxon>Bacillota</taxon>
        <taxon>Bacilli</taxon>
        <taxon>Lactobacillales</taxon>
        <taxon>Streptococcaceae</taxon>
        <taxon>Streptococcus</taxon>
    </lineage>
</organism>
<keyword evidence="1" id="KW-1133">Transmembrane helix</keyword>
<protein>
    <submittedName>
        <fullName evidence="2">Uncharacterized protein</fullName>
    </submittedName>
</protein>
<evidence type="ECO:0000313" key="2">
    <source>
        <dbReference type="EMBL" id="AND78561.1"/>
    </source>
</evidence>
<accession>A0A172Q526</accession>